<evidence type="ECO:0000313" key="3">
    <source>
        <dbReference type="Proteomes" id="UP000770015"/>
    </source>
</evidence>
<gene>
    <name evidence="2" type="ORF">F5X68DRAFT_76128</name>
</gene>
<accession>A0A9P9ABG1</accession>
<dbReference type="OrthoDB" id="3436860at2759"/>
<keyword evidence="3" id="KW-1185">Reference proteome</keyword>
<proteinExistence type="predicted"/>
<reference evidence="2" key="1">
    <citation type="journal article" date="2021" name="Nat. Commun.">
        <title>Genetic determinants of endophytism in the Arabidopsis root mycobiome.</title>
        <authorList>
            <person name="Mesny F."/>
            <person name="Miyauchi S."/>
            <person name="Thiergart T."/>
            <person name="Pickel B."/>
            <person name="Atanasova L."/>
            <person name="Karlsson M."/>
            <person name="Huettel B."/>
            <person name="Barry K.W."/>
            <person name="Haridas S."/>
            <person name="Chen C."/>
            <person name="Bauer D."/>
            <person name="Andreopoulos W."/>
            <person name="Pangilinan J."/>
            <person name="LaButti K."/>
            <person name="Riley R."/>
            <person name="Lipzen A."/>
            <person name="Clum A."/>
            <person name="Drula E."/>
            <person name="Henrissat B."/>
            <person name="Kohler A."/>
            <person name="Grigoriev I.V."/>
            <person name="Martin F.M."/>
            <person name="Hacquard S."/>
        </authorList>
    </citation>
    <scope>NUCLEOTIDE SEQUENCE</scope>
    <source>
        <strain evidence="2">MPI-SDFR-AT-0117</strain>
    </source>
</reference>
<sequence>MIPSAVQALFEPVWKFRAHVIELVLIIIAIILTGVFMNLAPFFGRGDIMVIAMGAKSILFIVYQILTERSARFQKWASLKANLILNTIEIPFWLVVIILKFSSINTFCSGTSCGISIVIGLMAIIIFIVVLQVAVISWMDWLHYRKHGFARGTVQTGTPSYAEAYHANAVPK</sequence>
<feature type="transmembrane region" description="Helical" evidence="1">
    <location>
        <begin position="114"/>
        <end position="136"/>
    </location>
</feature>
<dbReference type="EMBL" id="JAGSXJ010000008">
    <property type="protein sequence ID" value="KAH6688971.1"/>
    <property type="molecule type" value="Genomic_DNA"/>
</dbReference>
<name>A0A9P9ABG1_9PEZI</name>
<feature type="transmembrane region" description="Helical" evidence="1">
    <location>
        <begin position="20"/>
        <end position="42"/>
    </location>
</feature>
<evidence type="ECO:0000313" key="2">
    <source>
        <dbReference type="EMBL" id="KAH6688971.1"/>
    </source>
</evidence>
<dbReference type="Proteomes" id="UP000770015">
    <property type="component" value="Unassembled WGS sequence"/>
</dbReference>
<feature type="transmembrane region" description="Helical" evidence="1">
    <location>
        <begin position="48"/>
        <end position="67"/>
    </location>
</feature>
<comment type="caution">
    <text evidence="2">The sequence shown here is derived from an EMBL/GenBank/DDBJ whole genome shotgun (WGS) entry which is preliminary data.</text>
</comment>
<evidence type="ECO:0000256" key="1">
    <source>
        <dbReference type="SAM" id="Phobius"/>
    </source>
</evidence>
<keyword evidence="1" id="KW-1133">Transmembrane helix</keyword>
<feature type="transmembrane region" description="Helical" evidence="1">
    <location>
        <begin position="79"/>
        <end position="102"/>
    </location>
</feature>
<organism evidence="2 3">
    <name type="scientific">Plectosphaerella plurivora</name>
    <dbReference type="NCBI Taxonomy" id="936078"/>
    <lineage>
        <taxon>Eukaryota</taxon>
        <taxon>Fungi</taxon>
        <taxon>Dikarya</taxon>
        <taxon>Ascomycota</taxon>
        <taxon>Pezizomycotina</taxon>
        <taxon>Sordariomycetes</taxon>
        <taxon>Hypocreomycetidae</taxon>
        <taxon>Glomerellales</taxon>
        <taxon>Plectosphaerellaceae</taxon>
        <taxon>Plectosphaerella</taxon>
    </lineage>
</organism>
<keyword evidence="1" id="KW-0812">Transmembrane</keyword>
<dbReference type="AlphaFoldDB" id="A0A9P9ABG1"/>
<protein>
    <submittedName>
        <fullName evidence="2">Uncharacterized protein</fullName>
    </submittedName>
</protein>
<keyword evidence="1" id="KW-0472">Membrane</keyword>